<evidence type="ECO:0000313" key="2">
    <source>
        <dbReference type="EMBL" id="MBA0801913.1"/>
    </source>
</evidence>
<evidence type="ECO:0000313" key="3">
    <source>
        <dbReference type="Proteomes" id="UP000593560"/>
    </source>
</evidence>
<dbReference type="Proteomes" id="UP000593560">
    <property type="component" value="Unassembled WGS sequence"/>
</dbReference>
<dbReference type="AlphaFoldDB" id="A0A7J9GWI1"/>
<dbReference type="SMART" id="SM00205">
    <property type="entry name" value="THN"/>
    <property type="match status" value="1"/>
</dbReference>
<evidence type="ECO:0000256" key="1">
    <source>
        <dbReference type="SAM" id="Phobius"/>
    </source>
</evidence>
<keyword evidence="1" id="KW-0812">Transmembrane</keyword>
<dbReference type="SUPFAM" id="SSF49870">
    <property type="entry name" value="Osmotin, thaumatin-like protein"/>
    <property type="match status" value="1"/>
</dbReference>
<name>A0A7J9GWI1_9ROSI</name>
<dbReference type="InterPro" id="IPR001938">
    <property type="entry name" value="Thaumatin"/>
</dbReference>
<accession>A0A7J9GWI1</accession>
<dbReference type="Gene3D" id="2.60.110.10">
    <property type="entry name" value="Thaumatin"/>
    <property type="match status" value="1"/>
</dbReference>
<protein>
    <submittedName>
        <fullName evidence="2">Uncharacterized protein</fullName>
    </submittedName>
</protein>
<reference evidence="2 3" key="1">
    <citation type="journal article" date="2019" name="Genome Biol. Evol.">
        <title>Insights into the evolution of the New World diploid cottons (Gossypium, subgenus Houzingenia) based on genome sequencing.</title>
        <authorList>
            <person name="Grover C.E."/>
            <person name="Arick M.A. 2nd"/>
            <person name="Thrash A."/>
            <person name="Conover J.L."/>
            <person name="Sanders W.S."/>
            <person name="Peterson D.G."/>
            <person name="Frelichowski J.E."/>
            <person name="Scheffler J.A."/>
            <person name="Scheffler B.E."/>
            <person name="Wendel J.F."/>
        </authorList>
    </citation>
    <scope>NUCLEOTIDE SEQUENCE [LARGE SCALE GENOMIC DNA]</scope>
    <source>
        <strain evidence="2">0</strain>
        <tissue evidence="2">Leaf</tissue>
    </source>
</reference>
<keyword evidence="1" id="KW-0472">Membrane</keyword>
<dbReference type="PROSITE" id="PS51367">
    <property type="entry name" value="THAUMATIN_2"/>
    <property type="match status" value="1"/>
</dbReference>
<dbReference type="PANTHER" id="PTHR31048">
    <property type="entry name" value="OS03G0233200 PROTEIN"/>
    <property type="match status" value="1"/>
</dbReference>
<feature type="transmembrane region" description="Helical" evidence="1">
    <location>
        <begin position="54"/>
        <end position="73"/>
    </location>
</feature>
<dbReference type="EMBL" id="JABFAD010000007">
    <property type="protein sequence ID" value="MBA0801913.1"/>
    <property type="molecule type" value="Genomic_DNA"/>
</dbReference>
<dbReference type="PRINTS" id="PR00347">
    <property type="entry name" value="THAUMATIN"/>
</dbReference>
<dbReference type="Pfam" id="PF00314">
    <property type="entry name" value="Thaumatin"/>
    <property type="match status" value="1"/>
</dbReference>
<keyword evidence="1" id="KW-1133">Transmembrane helix</keyword>
<comment type="caution">
    <text evidence="2">The sequence shown here is derived from an EMBL/GenBank/DDBJ whole genome shotgun (WGS) entry which is preliminary data.</text>
</comment>
<feature type="transmembrane region" description="Helical" evidence="1">
    <location>
        <begin position="174"/>
        <end position="192"/>
    </location>
</feature>
<dbReference type="OrthoDB" id="1714438at2759"/>
<sequence>MGGEWSLSEPRLPAKVVEDSKKNDEGIVIKMQNCPFHIKMQNCKLIKSISHYQVQLVFACFSYGLIIIFLQVLEQHRFLQQVSFLDEVPTSWSGRLWGQTLCTENSSGKFSCLTEDCGSSTLECSSSGASPPATLAEFTLNGAEEVDFYDVSLVDGYNLPMMVSPNGGTGGNRTLAFIGGAITILAAMRQLWHLF</sequence>
<organism evidence="2 3">
    <name type="scientific">Gossypium harknessii</name>
    <dbReference type="NCBI Taxonomy" id="34285"/>
    <lineage>
        <taxon>Eukaryota</taxon>
        <taxon>Viridiplantae</taxon>
        <taxon>Streptophyta</taxon>
        <taxon>Embryophyta</taxon>
        <taxon>Tracheophyta</taxon>
        <taxon>Spermatophyta</taxon>
        <taxon>Magnoliopsida</taxon>
        <taxon>eudicotyledons</taxon>
        <taxon>Gunneridae</taxon>
        <taxon>Pentapetalae</taxon>
        <taxon>rosids</taxon>
        <taxon>malvids</taxon>
        <taxon>Malvales</taxon>
        <taxon>Malvaceae</taxon>
        <taxon>Malvoideae</taxon>
        <taxon>Gossypium</taxon>
    </lineage>
</organism>
<dbReference type="InterPro" id="IPR037176">
    <property type="entry name" value="Osmotin/thaumatin-like_sf"/>
</dbReference>
<keyword evidence="3" id="KW-1185">Reference proteome</keyword>
<gene>
    <name evidence="2" type="ORF">Gohar_012251</name>
</gene>
<proteinExistence type="predicted"/>